<keyword evidence="1" id="KW-1133">Transmembrane helix</keyword>
<protein>
    <submittedName>
        <fullName evidence="2">Uncharacterized protein</fullName>
    </submittedName>
</protein>
<dbReference type="EMBL" id="BAAAPF010000038">
    <property type="protein sequence ID" value="GAA2117863.1"/>
    <property type="molecule type" value="Genomic_DNA"/>
</dbReference>
<feature type="transmembrane region" description="Helical" evidence="1">
    <location>
        <begin position="46"/>
        <end position="67"/>
    </location>
</feature>
<evidence type="ECO:0000313" key="2">
    <source>
        <dbReference type="EMBL" id="GAA2117863.1"/>
    </source>
</evidence>
<evidence type="ECO:0000313" key="3">
    <source>
        <dbReference type="Proteomes" id="UP001500443"/>
    </source>
</evidence>
<organism evidence="2 3">
    <name type="scientific">Streptomyces synnematoformans</name>
    <dbReference type="NCBI Taxonomy" id="415721"/>
    <lineage>
        <taxon>Bacteria</taxon>
        <taxon>Bacillati</taxon>
        <taxon>Actinomycetota</taxon>
        <taxon>Actinomycetes</taxon>
        <taxon>Kitasatosporales</taxon>
        <taxon>Streptomycetaceae</taxon>
        <taxon>Streptomyces</taxon>
    </lineage>
</organism>
<sequence length="68" mass="7526">MSGADWIWGGLLALGAVVEIVALRTPKEGDTLSERTRAWFRVRTPVGKAVFVAVWVGFAGWFLVHIAW</sequence>
<name>A0ABN2XWI1_9ACTN</name>
<keyword evidence="3" id="KW-1185">Reference proteome</keyword>
<proteinExistence type="predicted"/>
<accession>A0ABN2XWI1</accession>
<comment type="caution">
    <text evidence="2">The sequence shown here is derived from an EMBL/GenBank/DDBJ whole genome shotgun (WGS) entry which is preliminary data.</text>
</comment>
<reference evidence="2 3" key="1">
    <citation type="journal article" date="2019" name="Int. J. Syst. Evol. Microbiol.">
        <title>The Global Catalogue of Microorganisms (GCM) 10K type strain sequencing project: providing services to taxonomists for standard genome sequencing and annotation.</title>
        <authorList>
            <consortium name="The Broad Institute Genomics Platform"/>
            <consortium name="The Broad Institute Genome Sequencing Center for Infectious Disease"/>
            <person name="Wu L."/>
            <person name="Ma J."/>
        </authorList>
    </citation>
    <scope>NUCLEOTIDE SEQUENCE [LARGE SCALE GENOMIC DNA]</scope>
    <source>
        <strain evidence="2 3">JCM 15481</strain>
    </source>
</reference>
<gene>
    <name evidence="2" type="ORF">GCM10009802_19190</name>
</gene>
<evidence type="ECO:0000256" key="1">
    <source>
        <dbReference type="SAM" id="Phobius"/>
    </source>
</evidence>
<feature type="transmembrane region" description="Helical" evidence="1">
    <location>
        <begin position="6"/>
        <end position="25"/>
    </location>
</feature>
<dbReference type="Proteomes" id="UP001500443">
    <property type="component" value="Unassembled WGS sequence"/>
</dbReference>
<keyword evidence="1" id="KW-0472">Membrane</keyword>
<keyword evidence="1" id="KW-0812">Transmembrane</keyword>
<dbReference type="RefSeq" id="WP_027755871.1">
    <property type="nucleotide sequence ID" value="NZ_BAAAPF010000038.1"/>
</dbReference>